<reference evidence="1" key="1">
    <citation type="submission" date="2016-08" db="EMBL/GenBank/DDBJ databases">
        <authorList>
            <person name="Seilhamer J.J."/>
        </authorList>
    </citation>
    <scope>NUCLEOTIDE SEQUENCE</scope>
    <source>
        <strain evidence="1">86-1</strain>
    </source>
</reference>
<name>A0A212KZ51_9BACT</name>
<dbReference type="EMBL" id="FMJC01000001">
    <property type="protein sequence ID" value="SCM70568.1"/>
    <property type="molecule type" value="Genomic_DNA"/>
</dbReference>
<evidence type="ECO:0000313" key="1">
    <source>
        <dbReference type="EMBL" id="SCM70568.1"/>
    </source>
</evidence>
<protein>
    <submittedName>
        <fullName evidence="1">Uncharacterized protein</fullName>
    </submittedName>
</protein>
<accession>A0A212KZ51</accession>
<proteinExistence type="predicted"/>
<dbReference type="AlphaFoldDB" id="A0A212KZ51"/>
<sequence length="149" mass="16718">MSDGWEQPFEVFLWGRDPFAKGSPPPRPHPLKLLLYLYVGMVKKEAKGRVFQSERLARGGSREGTWACAEEHACVTGQGGVQASPIRAACPCLYGRDKIILPVNYVYLTEFIVYYELSSRFLVIFLKKICPCKNGKWCGFPEAASAKPQ</sequence>
<organism evidence="1">
    <name type="scientific">uncultured Desulfovibrio sp</name>
    <dbReference type="NCBI Taxonomy" id="167968"/>
    <lineage>
        <taxon>Bacteria</taxon>
        <taxon>Pseudomonadati</taxon>
        <taxon>Thermodesulfobacteriota</taxon>
        <taxon>Desulfovibrionia</taxon>
        <taxon>Desulfovibrionales</taxon>
        <taxon>Desulfovibrionaceae</taxon>
        <taxon>Desulfovibrio</taxon>
        <taxon>environmental samples</taxon>
    </lineage>
</organism>
<gene>
    <name evidence="1" type="ORF">KL86DES1_10487</name>
</gene>